<evidence type="ECO:0000313" key="1">
    <source>
        <dbReference type="EMBL" id="MWG34814.1"/>
    </source>
</evidence>
<gene>
    <name evidence="1" type="ORF">GQS65_09970</name>
</gene>
<sequence>MSTGDSLPRSSVLPVRGAQLAVFKPGNESDDLADADVTVADADVEAIDITERIQARKDTAQLTIGNDDGQYTGDITSGDRVEFIADTPANRKRAYSTDAYGSGLFGGYGSLWTGMVRSQTPERAGPQDATLDIESQDWVFAKCGFAQVYDAFEDAPICLPEEDPNAESAIVNTLLRREAPAIDRSLLGRCETVTDEFSNGQNLLDVLGDLAAKADAVLFSRGRSLAFVPLADLAAKTEIGPADATTHNVRINDDDLANVIRVDGGTDFAVDDAQETVSSYQTVTDTNRILHRISTRKSRLARIEVWTRADRSEDADGIVVRLQKDDGGQPIAVDDTQSDITDPTQISAEFLDDDGFTTFRMSKHTLPEPNPWLIVESDGSTGQEIGVDTSSVPAYRAYFPYPISVRVESPASQREYGRREDRIKDDGLQTFRAARDRGDAELRHRDEPRRELSFGARGPDAHTLQAGEVFDAQFPLEGAVGDHIVIQRTISYAGATMTTDVTAQETKSL</sequence>
<organism evidence="1 2">
    <name type="scientific">Halomarina oriensis</name>
    <dbReference type="NCBI Taxonomy" id="671145"/>
    <lineage>
        <taxon>Archaea</taxon>
        <taxon>Methanobacteriati</taxon>
        <taxon>Methanobacteriota</taxon>
        <taxon>Stenosarchaea group</taxon>
        <taxon>Halobacteria</taxon>
        <taxon>Halobacteriales</taxon>
        <taxon>Natronomonadaceae</taxon>
        <taxon>Halomarina</taxon>
    </lineage>
</organism>
<dbReference type="OrthoDB" id="386626at2157"/>
<protein>
    <submittedName>
        <fullName evidence="1">Uncharacterized protein</fullName>
    </submittedName>
</protein>
<dbReference type="Proteomes" id="UP000451471">
    <property type="component" value="Unassembled WGS sequence"/>
</dbReference>
<dbReference type="EMBL" id="WSZK01000015">
    <property type="protein sequence ID" value="MWG34814.1"/>
    <property type="molecule type" value="Genomic_DNA"/>
</dbReference>
<keyword evidence="2" id="KW-1185">Reference proteome</keyword>
<evidence type="ECO:0000313" key="2">
    <source>
        <dbReference type="Proteomes" id="UP000451471"/>
    </source>
</evidence>
<dbReference type="RefSeq" id="WP_158204452.1">
    <property type="nucleotide sequence ID" value="NZ_WSZK01000015.1"/>
</dbReference>
<reference evidence="1 2" key="1">
    <citation type="submission" date="2019-12" db="EMBL/GenBank/DDBJ databases">
        <title>Halocatena pleomorpha gen. nov. sp. nov., an extremely halophilic archaeon of family Halobacteriaceae isolated from saltpan soil.</title>
        <authorList>
            <person name="Pal Y."/>
            <person name="Verma A."/>
            <person name="Krishnamurthi S."/>
            <person name="Kumar P."/>
        </authorList>
    </citation>
    <scope>NUCLEOTIDE SEQUENCE [LARGE SCALE GENOMIC DNA]</scope>
    <source>
        <strain evidence="1 2">JCM 16495</strain>
    </source>
</reference>
<name>A0A6B0GJ60_9EURY</name>
<dbReference type="AlphaFoldDB" id="A0A6B0GJ60"/>
<accession>A0A6B0GJ60</accession>
<proteinExistence type="predicted"/>
<comment type="caution">
    <text evidence="1">The sequence shown here is derived from an EMBL/GenBank/DDBJ whole genome shotgun (WGS) entry which is preliminary data.</text>
</comment>